<organism evidence="2 3">
    <name type="scientific">Amycolatopsis samaneae</name>
    <dbReference type="NCBI Taxonomy" id="664691"/>
    <lineage>
        <taxon>Bacteria</taxon>
        <taxon>Bacillati</taxon>
        <taxon>Actinomycetota</taxon>
        <taxon>Actinomycetes</taxon>
        <taxon>Pseudonocardiales</taxon>
        <taxon>Pseudonocardiaceae</taxon>
        <taxon>Amycolatopsis</taxon>
    </lineage>
</organism>
<reference evidence="3" key="1">
    <citation type="journal article" date="2019" name="Int. J. Syst. Evol. Microbiol.">
        <title>The Global Catalogue of Microorganisms (GCM) 10K type strain sequencing project: providing services to taxonomists for standard genome sequencing and annotation.</title>
        <authorList>
            <consortium name="The Broad Institute Genomics Platform"/>
            <consortium name="The Broad Institute Genome Sequencing Center for Infectious Disease"/>
            <person name="Wu L."/>
            <person name="Ma J."/>
        </authorList>
    </citation>
    <scope>NUCLEOTIDE SEQUENCE [LARGE SCALE GENOMIC DNA]</scope>
    <source>
        <strain evidence="3">CGMCC 4.7643</strain>
    </source>
</reference>
<dbReference type="Proteomes" id="UP001597419">
    <property type="component" value="Unassembled WGS sequence"/>
</dbReference>
<name>A0ABW5GFA8_9PSEU</name>
<sequence>MPIQIDNLSSRVHVATGDLPFTDEQLDRLAELVRARLARQERDARESDEATRLRRSVAPADPVRD</sequence>
<feature type="compositionally biased region" description="Basic and acidic residues" evidence="1">
    <location>
        <begin position="39"/>
        <end position="52"/>
    </location>
</feature>
<accession>A0ABW5GFA8</accession>
<proteinExistence type="predicted"/>
<protein>
    <submittedName>
        <fullName evidence="2">Uncharacterized protein</fullName>
    </submittedName>
</protein>
<gene>
    <name evidence="2" type="ORF">ACFSYJ_14795</name>
</gene>
<dbReference type="EMBL" id="JBHUKU010000007">
    <property type="protein sequence ID" value="MFD2459881.1"/>
    <property type="molecule type" value="Genomic_DNA"/>
</dbReference>
<evidence type="ECO:0000256" key="1">
    <source>
        <dbReference type="SAM" id="MobiDB-lite"/>
    </source>
</evidence>
<evidence type="ECO:0000313" key="3">
    <source>
        <dbReference type="Proteomes" id="UP001597419"/>
    </source>
</evidence>
<feature type="region of interest" description="Disordered" evidence="1">
    <location>
        <begin position="39"/>
        <end position="65"/>
    </location>
</feature>
<comment type="caution">
    <text evidence="2">The sequence shown here is derived from an EMBL/GenBank/DDBJ whole genome shotgun (WGS) entry which is preliminary data.</text>
</comment>
<evidence type="ECO:0000313" key="2">
    <source>
        <dbReference type="EMBL" id="MFD2459881.1"/>
    </source>
</evidence>
<keyword evidence="3" id="KW-1185">Reference proteome</keyword>
<dbReference type="RefSeq" id="WP_345402881.1">
    <property type="nucleotide sequence ID" value="NZ_BAABHG010000014.1"/>
</dbReference>